<accession>A0ABP0AK41</accession>
<keyword evidence="2" id="KW-0472">Membrane</keyword>
<dbReference type="Proteomes" id="UP001642406">
    <property type="component" value="Unassembled WGS sequence"/>
</dbReference>
<evidence type="ECO:0000256" key="2">
    <source>
        <dbReference type="SAM" id="Phobius"/>
    </source>
</evidence>
<comment type="caution">
    <text evidence="3">The sequence shown here is derived from an EMBL/GenBank/DDBJ whole genome shotgun (WGS) entry which is preliminary data.</text>
</comment>
<feature type="region of interest" description="Disordered" evidence="1">
    <location>
        <begin position="58"/>
        <end position="87"/>
    </location>
</feature>
<sequence length="118" mass="11904">MCYNPSIGQSCCADNGYCDRGQYCAPVAGYCCLDSEDLQTCATNAGFQLPPSALPANASTSVGGPTATTGVRPTGSGATGTGGGAPQVQVSAVGRREQWTLAWMAMGIGIVGVIMTTF</sequence>
<keyword evidence="2" id="KW-1133">Transmembrane helix</keyword>
<evidence type="ECO:0000313" key="4">
    <source>
        <dbReference type="Proteomes" id="UP001642406"/>
    </source>
</evidence>
<evidence type="ECO:0008006" key="5">
    <source>
        <dbReference type="Google" id="ProtNLM"/>
    </source>
</evidence>
<evidence type="ECO:0000256" key="1">
    <source>
        <dbReference type="SAM" id="MobiDB-lite"/>
    </source>
</evidence>
<evidence type="ECO:0000313" key="3">
    <source>
        <dbReference type="EMBL" id="CAK7208203.1"/>
    </source>
</evidence>
<reference evidence="3 4" key="1">
    <citation type="submission" date="2024-01" db="EMBL/GenBank/DDBJ databases">
        <authorList>
            <person name="Allen C."/>
            <person name="Tagirdzhanova G."/>
        </authorList>
    </citation>
    <scope>NUCLEOTIDE SEQUENCE [LARGE SCALE GENOMIC DNA]</scope>
</reference>
<gene>
    <name evidence="3" type="ORF">SBRCBS47491_000012</name>
</gene>
<dbReference type="EMBL" id="CAWUHC010000001">
    <property type="protein sequence ID" value="CAK7208203.1"/>
    <property type="molecule type" value="Genomic_DNA"/>
</dbReference>
<name>A0ABP0AK41_9PEZI</name>
<protein>
    <recommendedName>
        <fullName evidence="5">Granulins domain-containing protein</fullName>
    </recommendedName>
</protein>
<proteinExistence type="predicted"/>
<keyword evidence="2" id="KW-0812">Transmembrane</keyword>
<feature type="compositionally biased region" description="Polar residues" evidence="1">
    <location>
        <begin position="58"/>
        <end position="71"/>
    </location>
</feature>
<feature type="transmembrane region" description="Helical" evidence="2">
    <location>
        <begin position="99"/>
        <end position="117"/>
    </location>
</feature>
<keyword evidence="4" id="KW-1185">Reference proteome</keyword>
<organism evidence="3 4">
    <name type="scientific">Sporothrix bragantina</name>
    <dbReference type="NCBI Taxonomy" id="671064"/>
    <lineage>
        <taxon>Eukaryota</taxon>
        <taxon>Fungi</taxon>
        <taxon>Dikarya</taxon>
        <taxon>Ascomycota</taxon>
        <taxon>Pezizomycotina</taxon>
        <taxon>Sordariomycetes</taxon>
        <taxon>Sordariomycetidae</taxon>
        <taxon>Ophiostomatales</taxon>
        <taxon>Ophiostomataceae</taxon>
        <taxon>Sporothrix</taxon>
    </lineage>
</organism>